<keyword evidence="4" id="KW-1185">Reference proteome</keyword>
<dbReference type="eggNOG" id="ENOG50344YS">
    <property type="taxonomic scope" value="Bacteria"/>
</dbReference>
<evidence type="ECO:0008006" key="5">
    <source>
        <dbReference type="Google" id="ProtNLM"/>
    </source>
</evidence>
<feature type="compositionally biased region" description="Low complexity" evidence="1">
    <location>
        <begin position="338"/>
        <end position="351"/>
    </location>
</feature>
<evidence type="ECO:0000313" key="3">
    <source>
        <dbReference type="EMBL" id="CCA56859.1"/>
    </source>
</evidence>
<reference evidence="3 4" key="1">
    <citation type="journal article" date="2011" name="BMC Genomics">
        <title>Genome-wide analysis of the role of GlnR in Streptomyces venezuelae provides new insights into global nitrogen regulation in actinomycetes.</title>
        <authorList>
            <person name="Pullan S.T."/>
            <person name="Bibb M.J."/>
            <person name="Merrick M."/>
        </authorList>
    </citation>
    <scope>NUCLEOTIDE SEQUENCE [LARGE SCALE GENOMIC DNA]</scope>
    <source>
        <strain evidence="4">ATCC 10712 / CBS 650.69 / DSM 40230 / JCM 4526 / NBRC 13096 / PD 04745</strain>
    </source>
</reference>
<feature type="compositionally biased region" description="Polar residues" evidence="1">
    <location>
        <begin position="263"/>
        <end position="275"/>
    </location>
</feature>
<feature type="non-terminal residue" evidence="3">
    <location>
        <position position="384"/>
    </location>
</feature>
<proteinExistence type="predicted"/>
<evidence type="ECO:0000256" key="1">
    <source>
        <dbReference type="SAM" id="MobiDB-lite"/>
    </source>
</evidence>
<accession>F2RCW3</accession>
<protein>
    <recommendedName>
        <fullName evidence="5">DUF11 domain-containing protein</fullName>
    </recommendedName>
</protein>
<sequence>MAGMVARLIGSSEHSCRWVKGGLLVLLCLLPCLTPAATAAPAGGAGDGALRVTVTVNGRRNSGTHPPALRAGGPVVTRYRLVNRGEAHLYGLRILDPSVPGGAVRCPRRPLPALGELECVARFRAAPGAHRGTVRAEGSIPSLRRLVTATARAGYSGVAGALRLTERVTVAPPARRTAAPGRLRALRPTGTATVTYTVTNLGNRPLHAVRVDDPALGLRAGSGTRAGTGTAVDCGGRPGTVAVLAPGASARCTATVRRPPGTHRSTGLASGTDRVTTYGPDGARVPAPTLVARSSAVFTLPAAAEPGASRPPSGPGRPAEPVRGSGGAPGARGGGATPSGRPAAPGSAGVPAPGAAVLLELLFPGAGAQDAGAAGGLGPVGDVG</sequence>
<feature type="compositionally biased region" description="Low complexity" evidence="1">
    <location>
        <begin position="304"/>
        <end position="323"/>
    </location>
</feature>
<keyword evidence="2" id="KW-0732">Signal</keyword>
<feature type="signal peptide" evidence="2">
    <location>
        <begin position="1"/>
        <end position="39"/>
    </location>
</feature>
<dbReference type="Proteomes" id="UP000006854">
    <property type="component" value="Chromosome"/>
</dbReference>
<feature type="region of interest" description="Disordered" evidence="1">
    <location>
        <begin position="254"/>
        <end position="281"/>
    </location>
</feature>
<evidence type="ECO:0000313" key="4">
    <source>
        <dbReference type="Proteomes" id="UP000006854"/>
    </source>
</evidence>
<evidence type="ECO:0000256" key="2">
    <source>
        <dbReference type="SAM" id="SignalP"/>
    </source>
</evidence>
<feature type="chain" id="PRO_5003285157" description="DUF11 domain-containing protein" evidence="2">
    <location>
        <begin position="40"/>
        <end position="384"/>
    </location>
</feature>
<dbReference type="STRING" id="953739.SVEN_3573"/>
<dbReference type="HOGENOM" id="CLU_720671_0_0_11"/>
<dbReference type="KEGG" id="sve:SVEN_3573"/>
<feature type="region of interest" description="Disordered" evidence="1">
    <location>
        <begin position="304"/>
        <end position="351"/>
    </location>
</feature>
<organism evidence="3 4">
    <name type="scientific">Streptomyces venezuelae (strain ATCC 10712 / CBS 650.69 / DSM 40230 / JCM 4526 / NBRC 13096 / PD 04745)</name>
    <dbReference type="NCBI Taxonomy" id="953739"/>
    <lineage>
        <taxon>Bacteria</taxon>
        <taxon>Bacillati</taxon>
        <taxon>Actinomycetota</taxon>
        <taxon>Actinomycetes</taxon>
        <taxon>Kitasatosporales</taxon>
        <taxon>Streptomycetaceae</taxon>
        <taxon>Streptomyces</taxon>
    </lineage>
</organism>
<name>F2RCW3_STRVP</name>
<dbReference type="EMBL" id="FR845719">
    <property type="protein sequence ID" value="CCA56859.1"/>
    <property type="molecule type" value="Genomic_DNA"/>
</dbReference>
<gene>
    <name evidence="3" type="ordered locus">SVEN_3573</name>
</gene>
<feature type="compositionally biased region" description="Gly residues" evidence="1">
    <location>
        <begin position="324"/>
        <end position="337"/>
    </location>
</feature>
<dbReference type="AlphaFoldDB" id="F2RCW3"/>